<dbReference type="PANTHER" id="PTHR21021">
    <property type="entry name" value="GAF/PUTATIVE CYTOSKELETAL PROTEIN"/>
    <property type="match status" value="1"/>
</dbReference>
<keyword evidence="3" id="KW-1185">Reference proteome</keyword>
<dbReference type="Gene3D" id="2.130.10.10">
    <property type="entry name" value="YVTN repeat-like/Quinoprotein amine dehydrogenase"/>
    <property type="match status" value="1"/>
</dbReference>
<dbReference type="PANTHER" id="PTHR21021:SF16">
    <property type="entry name" value="TIP41-LIKE PROTEIN"/>
    <property type="match status" value="1"/>
</dbReference>
<dbReference type="EMBL" id="KV784358">
    <property type="protein sequence ID" value="OEU16081.1"/>
    <property type="molecule type" value="Genomic_DNA"/>
</dbReference>
<dbReference type="OrthoDB" id="10253878at2759"/>
<dbReference type="GO" id="GO:0005829">
    <property type="term" value="C:cytosol"/>
    <property type="evidence" value="ECO:0007669"/>
    <property type="project" value="TreeGrafter"/>
</dbReference>
<dbReference type="InParanoid" id="A0A1E7FD59"/>
<dbReference type="Proteomes" id="UP000095751">
    <property type="component" value="Unassembled WGS sequence"/>
</dbReference>
<evidence type="ECO:0000313" key="3">
    <source>
        <dbReference type="Proteomes" id="UP000095751"/>
    </source>
</evidence>
<feature type="compositionally biased region" description="Low complexity" evidence="1">
    <location>
        <begin position="31"/>
        <end position="41"/>
    </location>
</feature>
<organism evidence="2 3">
    <name type="scientific">Fragilariopsis cylindrus CCMP1102</name>
    <dbReference type="NCBI Taxonomy" id="635003"/>
    <lineage>
        <taxon>Eukaryota</taxon>
        <taxon>Sar</taxon>
        <taxon>Stramenopiles</taxon>
        <taxon>Ochrophyta</taxon>
        <taxon>Bacillariophyta</taxon>
        <taxon>Bacillariophyceae</taxon>
        <taxon>Bacillariophycidae</taxon>
        <taxon>Bacillariales</taxon>
        <taxon>Bacillariaceae</taxon>
        <taxon>Fragilariopsis</taxon>
    </lineage>
</organism>
<evidence type="ECO:0000256" key="1">
    <source>
        <dbReference type="SAM" id="MobiDB-lite"/>
    </source>
</evidence>
<reference evidence="2 3" key="1">
    <citation type="submission" date="2016-09" db="EMBL/GenBank/DDBJ databases">
        <title>Extensive genetic diversity and differential bi-allelic expression allows diatom success in the polar Southern Ocean.</title>
        <authorList>
            <consortium name="DOE Joint Genome Institute"/>
            <person name="Mock T."/>
            <person name="Otillar R.P."/>
            <person name="Strauss J."/>
            <person name="Dupont C."/>
            <person name="Frickenhaus S."/>
            <person name="Maumus F."/>
            <person name="Mcmullan M."/>
            <person name="Sanges R."/>
            <person name="Schmutz J."/>
            <person name="Toseland A."/>
            <person name="Valas R."/>
            <person name="Veluchamy A."/>
            <person name="Ward B.J."/>
            <person name="Allen A."/>
            <person name="Barry K."/>
            <person name="Falciatore A."/>
            <person name="Ferrante M."/>
            <person name="Fortunato A.E."/>
            <person name="Gloeckner G."/>
            <person name="Gruber A."/>
            <person name="Hipkin R."/>
            <person name="Janech M."/>
            <person name="Kroth P."/>
            <person name="Leese F."/>
            <person name="Lindquist E."/>
            <person name="Lyon B.R."/>
            <person name="Martin J."/>
            <person name="Mayer C."/>
            <person name="Parker M."/>
            <person name="Quesneville H."/>
            <person name="Raymond J."/>
            <person name="Uhlig C."/>
            <person name="Valentin K.U."/>
            <person name="Worden A.Z."/>
            <person name="Armbrust E.V."/>
            <person name="Bowler C."/>
            <person name="Green B."/>
            <person name="Moulton V."/>
            <person name="Van Oosterhout C."/>
            <person name="Grigoriev I."/>
        </authorList>
    </citation>
    <scope>NUCLEOTIDE SEQUENCE [LARGE SCALE GENOMIC DNA]</scope>
    <source>
        <strain evidence="2 3">CCMP1102</strain>
    </source>
</reference>
<evidence type="ECO:0000313" key="2">
    <source>
        <dbReference type="EMBL" id="OEU16081.1"/>
    </source>
</evidence>
<feature type="region of interest" description="Disordered" evidence="1">
    <location>
        <begin position="1"/>
        <end position="41"/>
    </location>
</feature>
<dbReference type="AlphaFoldDB" id="A0A1E7FD59"/>
<accession>A0A1E7FD59</accession>
<dbReference type="SUPFAM" id="SSF50998">
    <property type="entry name" value="Quinoprotein alcohol dehydrogenase-like"/>
    <property type="match status" value="1"/>
</dbReference>
<gene>
    <name evidence="2" type="ORF">FRACYDRAFT_238668</name>
</gene>
<dbReference type="InterPro" id="IPR051330">
    <property type="entry name" value="Phosphatase_reg/MetRdx"/>
</dbReference>
<dbReference type="GO" id="GO:0031929">
    <property type="term" value="P:TOR signaling"/>
    <property type="evidence" value="ECO:0007669"/>
    <property type="project" value="TreeGrafter"/>
</dbReference>
<evidence type="ECO:0008006" key="4">
    <source>
        <dbReference type="Google" id="ProtNLM"/>
    </source>
</evidence>
<dbReference type="KEGG" id="fcy:FRACYDRAFT_238668"/>
<protein>
    <recommendedName>
        <fullName evidence="4">WD40 repeat-like protein</fullName>
    </recommendedName>
</protein>
<dbReference type="InterPro" id="IPR011047">
    <property type="entry name" value="Quinoprotein_ADH-like_sf"/>
</dbReference>
<sequence length="754" mass="84752">MEKDDPPKVDSFVWTDNSSCCDDDDRKQNRKSSSSSSSSWRIDSIRSSKIYDSDPHSLKEPNSHVAWKNELKLTRFANQELPEALWGSNCLILTHLNTGVQISFCALEALRIWTLMDDEPIIPHLSGRIPDAWDYTYTTNYSGSIEKTTTTTTVESAASAVAALAAMASTVAAKQPNGTTQYAIRTSTTATTTTGPIMPLVELRPPMCKCIGGRMICAGVAKSITTTMKTTTKLKIQQQVPQLLSSTTPPKPSPKWIPCDEDDGPFDMEGLLNAQRLPPLYYTNQIPLWNQNLDPHSYSFLTVTSLVCSDNNNNDKKLGSGFIAILLRCFVRVNGVRVRLIDTKYIIRKRKQKRRRRRDTDDDRIDYDDNDNSIDDDFETATVILREQSWKEGSWNEFLTGNKDLSKKTNNNDYDDNKDAIKLINLGTDLEQGRPTPIPRRTTMISEWILRNESGDCVITRCSSASGVVISVVDSNRIMVFDYQSGKLRWERKQISPEYCDALLSVAVQQSLKDKNGEDCDVNLQQQQQRIVVGDDKGGVHIIRCSPTGDTQSFFFSANVDRNKNSSSKNNMVSREKVQRSSGWVEKATWSEDGRYFAAAAGKKVMINGEIVQMEGTVYDLTFLRSNNTNKKDHHQLLAVAVYAIGGTILLVIDRYSKLGEAPVICSCWPPITGKLKRSDKFKSFAWTTKNILVASTEHFVHVFDVLEVVDTVPKRCYPIESIPIEKKDGYLVTDIEGEFLVWKGSKIRKIKVS</sequence>
<dbReference type="InterPro" id="IPR015943">
    <property type="entry name" value="WD40/YVTN_repeat-like_dom_sf"/>
</dbReference>
<name>A0A1E7FD59_9STRA</name>
<proteinExistence type="predicted"/>